<sequence>MAQEEKRGCGYRHVGGLYLCGEYISVPCDRLPYPLDVCPVCGAGVKVSRGFTKINPLALFGIHQPCEDKWPGCFVCEPKGDPAFIMGVGERYYKTPGDFMAEGARLGLSKRIPFIPKELELGKTIVYLAHPKACQAKEPAILQQAMAIVCGDESSQPRMVESEKAEYKLGIFSAFVPMRVEKLIWEHEATPEELEKLQKRGITPVVIKDGDPDHAPKEAR</sequence>
<comment type="caution">
    <text evidence="1">The sequence shown here is derived from an EMBL/GenBank/DDBJ whole genome shotgun (WGS) entry which is preliminary data.</text>
</comment>
<accession>A0ABS6S2F1</accession>
<protein>
    <submittedName>
        <fullName evidence="1">Uncharacterized protein</fullName>
    </submittedName>
</protein>
<proteinExistence type="predicted"/>
<dbReference type="RefSeq" id="WP_218253627.1">
    <property type="nucleotide sequence ID" value="NZ_JABXWD010000415.1"/>
</dbReference>
<name>A0ABS6S2F1_9BACT</name>
<keyword evidence="2" id="KW-1185">Reference proteome</keyword>
<evidence type="ECO:0000313" key="2">
    <source>
        <dbReference type="Proteomes" id="UP001196980"/>
    </source>
</evidence>
<organism evidence="1 2">
    <name type="scientific">Candidatus Magnetobacterium casense</name>
    <dbReference type="NCBI Taxonomy" id="1455061"/>
    <lineage>
        <taxon>Bacteria</taxon>
        <taxon>Pseudomonadati</taxon>
        <taxon>Nitrospirota</taxon>
        <taxon>Thermodesulfovibrionia</taxon>
        <taxon>Thermodesulfovibrionales</taxon>
        <taxon>Candidatus Magnetobacteriaceae</taxon>
        <taxon>Candidatus Magnetobacterium</taxon>
    </lineage>
</organism>
<dbReference type="Proteomes" id="UP001196980">
    <property type="component" value="Unassembled WGS sequence"/>
</dbReference>
<gene>
    <name evidence="1" type="ORF">HWQ67_15685</name>
</gene>
<dbReference type="EMBL" id="JABXWD010000415">
    <property type="protein sequence ID" value="MBV6343021.1"/>
    <property type="molecule type" value="Genomic_DNA"/>
</dbReference>
<reference evidence="1 2" key="1">
    <citation type="journal article" date="2020" name="J Geophys Res Biogeosci">
        <title>Magnetotaxis as an Adaptation to Enable Bacterial Shuttling of Microbial Sulfur and Sulfur Cycling Across Aquatic Oxic#Anoxic Interfaces.</title>
        <authorList>
            <person name="Li J."/>
            <person name="Liu P."/>
            <person name="Wang J."/>
            <person name="Roberts A.P."/>
            <person name="Pan Y."/>
        </authorList>
    </citation>
    <scope>NUCLEOTIDE SEQUENCE [LARGE SCALE GENOMIC DNA]</scope>
    <source>
        <strain evidence="1 2">MYR-1_YQ</strain>
    </source>
</reference>
<evidence type="ECO:0000313" key="1">
    <source>
        <dbReference type="EMBL" id="MBV6343021.1"/>
    </source>
</evidence>